<dbReference type="Gene3D" id="1.20.1280.50">
    <property type="match status" value="1"/>
</dbReference>
<keyword evidence="3" id="KW-1185">Reference proteome</keyword>
<reference evidence="2 3" key="1">
    <citation type="submission" date="2024-01" db="EMBL/GenBank/DDBJ databases">
        <title>A draft genome for a cacao thread blight-causing isolate of Paramarasmius palmivorus.</title>
        <authorList>
            <person name="Baruah I.K."/>
            <person name="Bukari Y."/>
            <person name="Amoako-Attah I."/>
            <person name="Meinhardt L.W."/>
            <person name="Bailey B.A."/>
            <person name="Cohen S.P."/>
        </authorList>
    </citation>
    <scope>NUCLEOTIDE SEQUENCE [LARGE SCALE GENOMIC DNA]</scope>
    <source>
        <strain evidence="2 3">GH-12</strain>
    </source>
</reference>
<keyword evidence="1" id="KW-0175">Coiled coil</keyword>
<proteinExistence type="predicted"/>
<dbReference type="AlphaFoldDB" id="A0AAW0E3V5"/>
<sequence length="543" mass="61440">MSWQPHHPRVDTQALRSNFLPSPSVASHTKALARAEKSDLENLEDTIKHVQDTLRELQNRRDTLRQEVQRRESWLAPIRRLPVEVLQEVFANACLGNGRTGFSLAITSEVEDDYCESCESPECRHCEPPKLWKNTVTTLFSLSQVCSHWRSIAIGTPSLWASLWLDVNGMDEEHADLVDLYLQRSAQYPLKIALVEGDGDGYDIGETGCDMLHSVVQQLYRCREFHYKADTYNLINLIDEPFRPQALPLLTTFSDQVDADSHVDQWLWDLIKVAPNLVNVSVEWFTRLDRFPKSLRNLTIKGQRDNISFVQTIPQLPNLVSLNLDDFSPWEIDVRGILFSSVSLPFLSSLDISTDGPTVYDPVIGDLGALRALIKRSGCSLKELTLDVEPYSSGALISLLELQPSLVWLKLKVRVPPKASPADLELSPEQLVLADLFTRMTLPEPQSPLIPRVRHLDICEMAYATNYDYDVNERFKIVESALDMVESRVGCRESVADSDISLALAFDQIRVHRRYCLPVDLAKRVEGLNARGVKCRVSLPLVP</sequence>
<dbReference type="SUPFAM" id="SSF81383">
    <property type="entry name" value="F-box domain"/>
    <property type="match status" value="1"/>
</dbReference>
<gene>
    <name evidence="2" type="ORF">VNI00_002126</name>
</gene>
<organism evidence="2 3">
    <name type="scientific">Paramarasmius palmivorus</name>
    <dbReference type="NCBI Taxonomy" id="297713"/>
    <lineage>
        <taxon>Eukaryota</taxon>
        <taxon>Fungi</taxon>
        <taxon>Dikarya</taxon>
        <taxon>Basidiomycota</taxon>
        <taxon>Agaricomycotina</taxon>
        <taxon>Agaricomycetes</taxon>
        <taxon>Agaricomycetidae</taxon>
        <taxon>Agaricales</taxon>
        <taxon>Marasmiineae</taxon>
        <taxon>Marasmiaceae</taxon>
        <taxon>Paramarasmius</taxon>
    </lineage>
</organism>
<dbReference type="Proteomes" id="UP001383192">
    <property type="component" value="Unassembled WGS sequence"/>
</dbReference>
<accession>A0AAW0E3V5</accession>
<dbReference type="InterPro" id="IPR036047">
    <property type="entry name" value="F-box-like_dom_sf"/>
</dbReference>
<dbReference type="Gene3D" id="3.80.10.10">
    <property type="entry name" value="Ribonuclease Inhibitor"/>
    <property type="match status" value="1"/>
</dbReference>
<dbReference type="InterPro" id="IPR032675">
    <property type="entry name" value="LRR_dom_sf"/>
</dbReference>
<protein>
    <recommendedName>
        <fullName evidence="4">F-box domain-containing protein</fullName>
    </recommendedName>
</protein>
<feature type="coiled-coil region" evidence="1">
    <location>
        <begin position="33"/>
        <end position="67"/>
    </location>
</feature>
<name>A0AAW0E3V5_9AGAR</name>
<evidence type="ECO:0008006" key="4">
    <source>
        <dbReference type="Google" id="ProtNLM"/>
    </source>
</evidence>
<dbReference type="EMBL" id="JAYKXP010000005">
    <property type="protein sequence ID" value="KAK7058492.1"/>
    <property type="molecule type" value="Genomic_DNA"/>
</dbReference>
<evidence type="ECO:0000313" key="3">
    <source>
        <dbReference type="Proteomes" id="UP001383192"/>
    </source>
</evidence>
<dbReference type="SUPFAM" id="SSF52047">
    <property type="entry name" value="RNI-like"/>
    <property type="match status" value="1"/>
</dbReference>
<comment type="caution">
    <text evidence="2">The sequence shown here is derived from an EMBL/GenBank/DDBJ whole genome shotgun (WGS) entry which is preliminary data.</text>
</comment>
<evidence type="ECO:0000256" key="1">
    <source>
        <dbReference type="SAM" id="Coils"/>
    </source>
</evidence>
<evidence type="ECO:0000313" key="2">
    <source>
        <dbReference type="EMBL" id="KAK7058492.1"/>
    </source>
</evidence>